<accession>A0A8S5M9K5</accession>
<dbReference type="EMBL" id="BK014855">
    <property type="protein sequence ID" value="DAD78973.1"/>
    <property type="molecule type" value="Genomic_DNA"/>
</dbReference>
<protein>
    <submittedName>
        <fullName evidence="1">Uncharacterized protein</fullName>
    </submittedName>
</protein>
<sequence length="112" mass="12472">MNSCLVDILDPKDHTKTPCKAYLTFMSIDGVDVPKVRCYANNCGQEELAILMWIAECAIEQLKNDVPNLKESVDLIKAAAKEFGLTNSDIFNSEITQISILKDAMEDETNDT</sequence>
<name>A0A8S5M9K5_9CAUD</name>
<proteinExistence type="predicted"/>
<evidence type="ECO:0000313" key="1">
    <source>
        <dbReference type="EMBL" id="DAD78973.1"/>
    </source>
</evidence>
<organism evidence="1">
    <name type="scientific">Siphoviridae sp. ctv4j104</name>
    <dbReference type="NCBI Taxonomy" id="2826510"/>
    <lineage>
        <taxon>Viruses</taxon>
        <taxon>Duplodnaviria</taxon>
        <taxon>Heunggongvirae</taxon>
        <taxon>Uroviricota</taxon>
        <taxon>Caudoviricetes</taxon>
    </lineage>
</organism>
<reference evidence="1" key="1">
    <citation type="journal article" date="2021" name="Proc. Natl. Acad. Sci. U.S.A.">
        <title>A Catalog of Tens of Thousands of Viruses from Human Metagenomes Reveals Hidden Associations with Chronic Diseases.</title>
        <authorList>
            <person name="Tisza M.J."/>
            <person name="Buck C.B."/>
        </authorList>
    </citation>
    <scope>NUCLEOTIDE SEQUENCE</scope>
    <source>
        <strain evidence="1">Ctv4j104</strain>
    </source>
</reference>